<evidence type="ECO:0000256" key="5">
    <source>
        <dbReference type="ARBA" id="ARBA00023136"/>
    </source>
</evidence>
<evidence type="ECO:0000256" key="4">
    <source>
        <dbReference type="ARBA" id="ARBA00022989"/>
    </source>
</evidence>
<accession>A0ABZ0IZY8</accession>
<sequence>MKKLDKLILKSFFGPFFLTFLVVVFILLVQYMLKYFDDFVGKDLGFSVFAELIFYFSINMSQVALPLAILLSSLMTFGNLGEHFELTAIKSAGISLVRTLRPLFIAVLFLVVLAFMNNNFIVPEANINAYSLLYDIRQKKPSLDIREGQFYNGIPNYSIKVNQKFPDGVSMKDVIIYDHTREMGNNSVTVADSCRMYTILNDRYLVFELYDGNSYQESRQNEFNRTASFGGVNDLARNEFSQMKMVLSLASFDLNRTKQELFAGNRLMKDMGELAHDIDSMQGVVSEVRLNLLNNADGMYDYHLKERRQRKIDSIRAATSKEREAVAVSQGEVKITVEDSILSPNTGNTPAAPRITRESAVEALAKTQAKTNEQAKADSIRAAKELVLQRKKAARDTITFEKYFADNSRRTRAVNDALVKARYIKTNLANQATRIENLNSEIYRHIIEKHKKVALAFSCLVMFFIGAPLGSIIKKGGFGLPVILSIGFFIIFYVVSIMSEKYAREGLLDGAVAAWMPNMVLLPFGAFFLRQARNDSRLFDADVYLMFMDRLKKKWADFVQKKRQGSPTEKALSDQSEGE</sequence>
<dbReference type="Pfam" id="PF03739">
    <property type="entry name" value="LptF_LptG"/>
    <property type="match status" value="2"/>
</dbReference>
<feature type="transmembrane region" description="Helical" evidence="6">
    <location>
        <begin position="99"/>
        <end position="116"/>
    </location>
</feature>
<keyword evidence="4 6" id="KW-1133">Transmembrane helix</keyword>
<dbReference type="Proteomes" id="UP001302349">
    <property type="component" value="Chromosome"/>
</dbReference>
<keyword evidence="8" id="KW-1185">Reference proteome</keyword>
<feature type="transmembrane region" description="Helical" evidence="6">
    <location>
        <begin position="12"/>
        <end position="33"/>
    </location>
</feature>
<keyword evidence="5 6" id="KW-0472">Membrane</keyword>
<feature type="transmembrane region" description="Helical" evidence="6">
    <location>
        <begin position="53"/>
        <end position="78"/>
    </location>
</feature>
<dbReference type="PANTHER" id="PTHR33529">
    <property type="entry name" value="SLR0882 PROTEIN-RELATED"/>
    <property type="match status" value="1"/>
</dbReference>
<evidence type="ECO:0000256" key="6">
    <source>
        <dbReference type="SAM" id="Phobius"/>
    </source>
</evidence>
<comment type="subcellular location">
    <subcellularLocation>
        <location evidence="1">Cell membrane</location>
        <topology evidence="1">Multi-pass membrane protein</topology>
    </subcellularLocation>
</comment>
<protein>
    <submittedName>
        <fullName evidence="7">LptF/LptG family permease</fullName>
    </submittedName>
</protein>
<evidence type="ECO:0000256" key="2">
    <source>
        <dbReference type="ARBA" id="ARBA00022475"/>
    </source>
</evidence>
<evidence type="ECO:0000313" key="8">
    <source>
        <dbReference type="Proteomes" id="UP001302349"/>
    </source>
</evidence>
<evidence type="ECO:0000256" key="3">
    <source>
        <dbReference type="ARBA" id="ARBA00022692"/>
    </source>
</evidence>
<feature type="transmembrane region" description="Helical" evidence="6">
    <location>
        <begin position="453"/>
        <end position="473"/>
    </location>
</feature>
<dbReference type="EMBL" id="CP136051">
    <property type="protein sequence ID" value="WOK09505.1"/>
    <property type="molecule type" value="Genomic_DNA"/>
</dbReference>
<organism evidence="7 8">
    <name type="scientific">Imperialibacter roseus</name>
    <dbReference type="NCBI Taxonomy" id="1324217"/>
    <lineage>
        <taxon>Bacteria</taxon>
        <taxon>Pseudomonadati</taxon>
        <taxon>Bacteroidota</taxon>
        <taxon>Cytophagia</taxon>
        <taxon>Cytophagales</taxon>
        <taxon>Flammeovirgaceae</taxon>
        <taxon>Imperialibacter</taxon>
    </lineage>
</organism>
<feature type="transmembrane region" description="Helical" evidence="6">
    <location>
        <begin position="510"/>
        <end position="529"/>
    </location>
</feature>
<name>A0ABZ0IZY8_9BACT</name>
<evidence type="ECO:0000256" key="1">
    <source>
        <dbReference type="ARBA" id="ARBA00004651"/>
    </source>
</evidence>
<evidence type="ECO:0000313" key="7">
    <source>
        <dbReference type="EMBL" id="WOK09505.1"/>
    </source>
</evidence>
<keyword evidence="3 6" id="KW-0812">Transmembrane</keyword>
<proteinExistence type="predicted"/>
<dbReference type="InterPro" id="IPR005495">
    <property type="entry name" value="LptG/LptF_permease"/>
</dbReference>
<dbReference type="RefSeq" id="WP_317492120.1">
    <property type="nucleotide sequence ID" value="NZ_CP136051.1"/>
</dbReference>
<feature type="transmembrane region" description="Helical" evidence="6">
    <location>
        <begin position="480"/>
        <end position="498"/>
    </location>
</feature>
<dbReference type="PANTHER" id="PTHR33529:SF6">
    <property type="entry name" value="YJGP_YJGQ FAMILY PERMEASE"/>
    <property type="match status" value="1"/>
</dbReference>
<reference evidence="7 8" key="1">
    <citation type="journal article" date="2023" name="Microbiol. Resour. Announc.">
        <title>Complete Genome Sequence of Imperialibacter roseus strain P4T.</title>
        <authorList>
            <person name="Tizabi D.R."/>
            <person name="Bachvaroff T."/>
            <person name="Hill R.T."/>
        </authorList>
    </citation>
    <scope>NUCLEOTIDE SEQUENCE [LARGE SCALE GENOMIC DNA]</scope>
    <source>
        <strain evidence="7 8">P4T</strain>
    </source>
</reference>
<keyword evidence="2" id="KW-1003">Cell membrane</keyword>
<gene>
    <name evidence="7" type="ORF">RT717_12730</name>
</gene>